<sequence>MNSLRLISSWGRILAIDETSQRCAMGNANKSMRAVSTLESERQLVPDQDVNATDAYGYTLLLFAARDGDVKAARFLLEHHAAVDARNGYGATALHFAASWGQHEVARLLLEHGASVNAVDSSGKTPLLRAAANGDAKLVRLLLKHGADMKRRDAFGWNAERLAASAGHYKVLETLRRHEIRSSCSSDDGPRWSQRSISVLSAITQRFSSSSSSSSDHDVKKPADAPFPTSVDQPTSQHGPNALKPLRPYPCLYETR</sequence>
<protein>
    <submittedName>
        <fullName evidence="5">Uncharacterized protein</fullName>
    </submittedName>
</protein>
<dbReference type="InterPro" id="IPR036770">
    <property type="entry name" value="Ankyrin_rpt-contain_sf"/>
</dbReference>
<evidence type="ECO:0000313" key="6">
    <source>
        <dbReference type="Proteomes" id="UP000441208"/>
    </source>
</evidence>
<feature type="repeat" description="ANK" evidence="3">
    <location>
        <begin position="122"/>
        <end position="154"/>
    </location>
</feature>
<evidence type="ECO:0000256" key="3">
    <source>
        <dbReference type="PROSITE-ProRule" id="PRU00023"/>
    </source>
</evidence>
<feature type="repeat" description="ANK" evidence="3">
    <location>
        <begin position="56"/>
        <end position="88"/>
    </location>
</feature>
<dbReference type="PRINTS" id="PR01415">
    <property type="entry name" value="ANKYRIN"/>
</dbReference>
<accession>A0A6A3ST43</accession>
<dbReference type="PROSITE" id="PS50297">
    <property type="entry name" value="ANK_REP_REGION"/>
    <property type="match status" value="3"/>
</dbReference>
<evidence type="ECO:0000256" key="1">
    <source>
        <dbReference type="ARBA" id="ARBA00022737"/>
    </source>
</evidence>
<dbReference type="SUPFAM" id="SSF48403">
    <property type="entry name" value="Ankyrin repeat"/>
    <property type="match status" value="1"/>
</dbReference>
<dbReference type="Pfam" id="PF00023">
    <property type="entry name" value="Ank"/>
    <property type="match status" value="1"/>
</dbReference>
<keyword evidence="2 3" id="KW-0040">ANK repeat</keyword>
<evidence type="ECO:0000256" key="4">
    <source>
        <dbReference type="SAM" id="MobiDB-lite"/>
    </source>
</evidence>
<feature type="repeat" description="ANK" evidence="3">
    <location>
        <begin position="89"/>
        <end position="121"/>
    </location>
</feature>
<feature type="region of interest" description="Disordered" evidence="4">
    <location>
        <begin position="208"/>
        <end position="256"/>
    </location>
</feature>
<dbReference type="PANTHER" id="PTHR24171:SF9">
    <property type="entry name" value="ANKYRIN REPEAT DOMAIN-CONTAINING PROTEIN 39"/>
    <property type="match status" value="1"/>
</dbReference>
<dbReference type="InterPro" id="IPR002110">
    <property type="entry name" value="Ankyrin_rpt"/>
</dbReference>
<comment type="caution">
    <text evidence="5">The sequence shown here is derived from an EMBL/GenBank/DDBJ whole genome shotgun (WGS) entry which is preliminary data.</text>
</comment>
<evidence type="ECO:0000256" key="2">
    <source>
        <dbReference type="ARBA" id="ARBA00023043"/>
    </source>
</evidence>
<dbReference type="PROSITE" id="PS50088">
    <property type="entry name" value="ANK_REPEAT"/>
    <property type="match status" value="3"/>
</dbReference>
<dbReference type="Proteomes" id="UP000441208">
    <property type="component" value="Unassembled WGS sequence"/>
</dbReference>
<proteinExistence type="predicted"/>
<name>A0A6A3ST43_9STRA</name>
<organism evidence="5 6">
    <name type="scientific">Phytophthora fragariae</name>
    <dbReference type="NCBI Taxonomy" id="53985"/>
    <lineage>
        <taxon>Eukaryota</taxon>
        <taxon>Sar</taxon>
        <taxon>Stramenopiles</taxon>
        <taxon>Oomycota</taxon>
        <taxon>Peronosporomycetes</taxon>
        <taxon>Peronosporales</taxon>
        <taxon>Peronosporaceae</taxon>
        <taxon>Phytophthora</taxon>
    </lineage>
</organism>
<evidence type="ECO:0000313" key="5">
    <source>
        <dbReference type="EMBL" id="KAE9122768.1"/>
    </source>
</evidence>
<keyword evidence="1" id="KW-0677">Repeat</keyword>
<reference evidence="5 6" key="1">
    <citation type="submission" date="2018-08" db="EMBL/GenBank/DDBJ databases">
        <title>Genomic investigation of the strawberry pathogen Phytophthora fragariae indicates pathogenicity is determined by transcriptional variation in three key races.</title>
        <authorList>
            <person name="Adams T.M."/>
            <person name="Armitage A.D."/>
            <person name="Sobczyk M.K."/>
            <person name="Bates H.J."/>
            <person name="Dunwell J.M."/>
            <person name="Nellist C.F."/>
            <person name="Harrison R.J."/>
        </authorList>
    </citation>
    <scope>NUCLEOTIDE SEQUENCE [LARGE SCALE GENOMIC DNA]</scope>
    <source>
        <strain evidence="5 6">NOV-71</strain>
    </source>
</reference>
<dbReference type="PANTHER" id="PTHR24171">
    <property type="entry name" value="ANKYRIN REPEAT DOMAIN-CONTAINING PROTEIN 39-RELATED"/>
    <property type="match status" value="1"/>
</dbReference>
<feature type="compositionally biased region" description="Polar residues" evidence="4">
    <location>
        <begin position="230"/>
        <end position="239"/>
    </location>
</feature>
<dbReference type="AlphaFoldDB" id="A0A6A3ST43"/>
<gene>
    <name evidence="5" type="ORF">PF007_g7321</name>
</gene>
<dbReference type="Pfam" id="PF12796">
    <property type="entry name" value="Ank_2"/>
    <property type="match status" value="1"/>
</dbReference>
<dbReference type="Gene3D" id="1.25.40.20">
    <property type="entry name" value="Ankyrin repeat-containing domain"/>
    <property type="match status" value="1"/>
</dbReference>
<dbReference type="EMBL" id="QXFZ01000290">
    <property type="protein sequence ID" value="KAE9122768.1"/>
    <property type="molecule type" value="Genomic_DNA"/>
</dbReference>
<dbReference type="SMART" id="SM00248">
    <property type="entry name" value="ANK"/>
    <property type="match status" value="4"/>
</dbReference>